<dbReference type="GO" id="GO:0005524">
    <property type="term" value="F:ATP binding"/>
    <property type="evidence" value="ECO:0007669"/>
    <property type="project" value="UniProtKB-KW"/>
</dbReference>
<keyword evidence="2 5" id="KW-0378">Hydrolase</keyword>
<dbReference type="Gene3D" id="3.30.420.40">
    <property type="match status" value="1"/>
</dbReference>
<evidence type="ECO:0000256" key="5">
    <source>
        <dbReference type="RuleBase" id="RU003833"/>
    </source>
</evidence>
<comment type="similarity">
    <text evidence="1 5">Belongs to the GDA1/CD39 NTPase family.</text>
</comment>
<dbReference type="Proteomes" id="UP001485043">
    <property type="component" value="Unassembled WGS sequence"/>
</dbReference>
<dbReference type="Pfam" id="PF01150">
    <property type="entry name" value="GDA1_CD39"/>
    <property type="match status" value="1"/>
</dbReference>
<dbReference type="GO" id="GO:0009134">
    <property type="term" value="P:nucleoside diphosphate catabolic process"/>
    <property type="evidence" value="ECO:0007669"/>
    <property type="project" value="TreeGrafter"/>
</dbReference>
<dbReference type="GO" id="GO:0017110">
    <property type="term" value="F:nucleoside diphosphate phosphatase activity"/>
    <property type="evidence" value="ECO:0007669"/>
    <property type="project" value="TreeGrafter"/>
</dbReference>
<gene>
    <name evidence="7" type="ORF">WJX84_006751</name>
</gene>
<feature type="binding site" evidence="4">
    <location>
        <begin position="229"/>
        <end position="233"/>
    </location>
    <ligand>
        <name>ATP</name>
        <dbReference type="ChEBI" id="CHEBI:30616"/>
    </ligand>
</feature>
<proteinExistence type="inferred from homology"/>
<evidence type="ECO:0000256" key="2">
    <source>
        <dbReference type="ARBA" id="ARBA00022801"/>
    </source>
</evidence>
<keyword evidence="8" id="KW-1185">Reference proteome</keyword>
<comment type="caution">
    <text evidence="7">The sequence shown here is derived from an EMBL/GenBank/DDBJ whole genome shotgun (WGS) entry which is preliminary data.</text>
</comment>
<dbReference type="PANTHER" id="PTHR11782">
    <property type="entry name" value="ADENOSINE/GUANOSINE DIPHOSPHATASE"/>
    <property type="match status" value="1"/>
</dbReference>
<evidence type="ECO:0000256" key="3">
    <source>
        <dbReference type="PIRSR" id="PIRSR600407-1"/>
    </source>
</evidence>
<dbReference type="EMBL" id="JALJOV010000715">
    <property type="protein sequence ID" value="KAK9861695.1"/>
    <property type="molecule type" value="Genomic_DNA"/>
</dbReference>
<keyword evidence="6" id="KW-0472">Membrane</keyword>
<evidence type="ECO:0000313" key="7">
    <source>
        <dbReference type="EMBL" id="KAK9861695.1"/>
    </source>
</evidence>
<dbReference type="PANTHER" id="PTHR11782:SF83">
    <property type="entry name" value="GUANOSINE-DIPHOSPHATASE"/>
    <property type="match status" value="1"/>
</dbReference>
<sequence length="469" mass="50842">MQSRRRETLQEQLYRYRGLATLVSIPVALIIIILFVMPRSSPSQYTDTLPQDTFSQMGATEQDRTVTVSSGKEKYAVIFDAGSTGSRVHVYRFRQSMDGSKLELEKDIFEQIKPGLSSYAEDADAAAKSLEPLLYQALENVPKELQAETPVKVGATAGLRLLPGGQSDAILLAVQSYLAASPFKLDPKNGVTVLDGTEEGAFAWLTLNYLLDKLAGDPSETMAAIDLGGGSVQEAFALSEKEAKEAPDGYITRLRASGHEFNVYVHSYLGYGLMAGRAAVLSYEEVLDANPCIPTGHSGTYEYGKVTHQLKAHPDGATFEGCSKLVDLVLRQKEPCGAPQDQCAFNGAWGGSRQPKAFYVSSYFWDRAVEAGIIKDETALSYTLKPSDMSDAAQSACTTPLTALAALFPSVDKTQGPLMCLDLTFCHTLLTKGFRIGQNSAVTLVKRIQYKDQQVEAAWPLGAAISVLS</sequence>
<feature type="transmembrane region" description="Helical" evidence="6">
    <location>
        <begin position="20"/>
        <end position="37"/>
    </location>
</feature>
<feature type="active site" description="Proton acceptor" evidence="3">
    <location>
        <position position="199"/>
    </location>
</feature>
<evidence type="ECO:0000256" key="1">
    <source>
        <dbReference type="ARBA" id="ARBA00009283"/>
    </source>
</evidence>
<evidence type="ECO:0008006" key="9">
    <source>
        <dbReference type="Google" id="ProtNLM"/>
    </source>
</evidence>
<dbReference type="PROSITE" id="PS01238">
    <property type="entry name" value="GDA1_CD39_NTPASE"/>
    <property type="match status" value="1"/>
</dbReference>
<evidence type="ECO:0000256" key="6">
    <source>
        <dbReference type="SAM" id="Phobius"/>
    </source>
</evidence>
<dbReference type="GO" id="GO:0016020">
    <property type="term" value="C:membrane"/>
    <property type="evidence" value="ECO:0007669"/>
    <property type="project" value="TreeGrafter"/>
</dbReference>
<evidence type="ECO:0000256" key="4">
    <source>
        <dbReference type="PIRSR" id="PIRSR600407-2"/>
    </source>
</evidence>
<evidence type="ECO:0000313" key="8">
    <source>
        <dbReference type="Proteomes" id="UP001485043"/>
    </source>
</evidence>
<dbReference type="Gene3D" id="3.30.420.150">
    <property type="entry name" value="Exopolyphosphatase. Domain 2"/>
    <property type="match status" value="1"/>
</dbReference>
<keyword evidence="4" id="KW-0547">Nucleotide-binding</keyword>
<organism evidence="7 8">
    <name type="scientific">Apatococcus fuscideae</name>
    <dbReference type="NCBI Taxonomy" id="2026836"/>
    <lineage>
        <taxon>Eukaryota</taxon>
        <taxon>Viridiplantae</taxon>
        <taxon>Chlorophyta</taxon>
        <taxon>core chlorophytes</taxon>
        <taxon>Trebouxiophyceae</taxon>
        <taxon>Chlorellales</taxon>
        <taxon>Chlorellaceae</taxon>
        <taxon>Apatococcus</taxon>
    </lineage>
</organism>
<dbReference type="AlphaFoldDB" id="A0AAW1SYW4"/>
<name>A0AAW1SYW4_9CHLO</name>
<keyword evidence="6" id="KW-0812">Transmembrane</keyword>
<keyword evidence="6" id="KW-1133">Transmembrane helix</keyword>
<dbReference type="InterPro" id="IPR000407">
    <property type="entry name" value="GDA1_CD39_NTPase"/>
</dbReference>
<reference evidence="7 8" key="1">
    <citation type="journal article" date="2024" name="Nat. Commun.">
        <title>Phylogenomics reveals the evolutionary origins of lichenization in chlorophyte algae.</title>
        <authorList>
            <person name="Puginier C."/>
            <person name="Libourel C."/>
            <person name="Otte J."/>
            <person name="Skaloud P."/>
            <person name="Haon M."/>
            <person name="Grisel S."/>
            <person name="Petersen M."/>
            <person name="Berrin J.G."/>
            <person name="Delaux P.M."/>
            <person name="Dal Grande F."/>
            <person name="Keller J."/>
        </authorList>
    </citation>
    <scope>NUCLEOTIDE SEQUENCE [LARGE SCALE GENOMIC DNA]</scope>
    <source>
        <strain evidence="7 8">SAG 2523</strain>
    </source>
</reference>
<keyword evidence="4" id="KW-0067">ATP-binding</keyword>
<protein>
    <recommendedName>
        <fullName evidence="9">Apyrase</fullName>
    </recommendedName>
</protein>
<accession>A0AAW1SYW4</accession>